<proteinExistence type="predicted"/>
<evidence type="ECO:0000313" key="1">
    <source>
        <dbReference type="EMBL" id="OWQ72823.1"/>
    </source>
</evidence>
<dbReference type="EMBL" id="NIVX01000083">
    <property type="protein sequence ID" value="OWQ72823.1"/>
    <property type="molecule type" value="Genomic_DNA"/>
</dbReference>
<name>A0A246I3I5_STEMA</name>
<protein>
    <submittedName>
        <fullName evidence="1">Uncharacterized protein</fullName>
    </submittedName>
</protein>
<comment type="caution">
    <text evidence="1">The sequence shown here is derived from an EMBL/GenBank/DDBJ whole genome shotgun (WGS) entry which is preliminary data.</text>
</comment>
<sequence length="72" mass="7862">MAAGLTYLIHACFELFVKTSVQNQVSIPSGFDENRATLRAQHEDVATAVHAELAKLNATGARSKLPVRQRDP</sequence>
<gene>
    <name evidence="1" type="ORF">CEE63_13325</name>
</gene>
<organism evidence="1 2">
    <name type="scientific">Stenotrophomonas maltophilia</name>
    <name type="common">Pseudomonas maltophilia</name>
    <name type="synonym">Xanthomonas maltophilia</name>
    <dbReference type="NCBI Taxonomy" id="40324"/>
    <lineage>
        <taxon>Bacteria</taxon>
        <taxon>Pseudomonadati</taxon>
        <taxon>Pseudomonadota</taxon>
        <taxon>Gammaproteobacteria</taxon>
        <taxon>Lysobacterales</taxon>
        <taxon>Lysobacteraceae</taxon>
        <taxon>Stenotrophomonas</taxon>
        <taxon>Stenotrophomonas maltophilia group</taxon>
    </lineage>
</organism>
<dbReference type="Proteomes" id="UP000197090">
    <property type="component" value="Unassembled WGS sequence"/>
</dbReference>
<reference evidence="1 2" key="1">
    <citation type="submission" date="2017-06" db="EMBL/GenBank/DDBJ databases">
        <authorList>
            <person name="Kim H.J."/>
            <person name="Triplett B.A."/>
        </authorList>
    </citation>
    <scope>NUCLEOTIDE SEQUENCE [LARGE SCALE GENOMIC DNA]</scope>
    <source>
        <strain evidence="1 2">594</strain>
    </source>
</reference>
<accession>A0A246I3I5</accession>
<dbReference type="AlphaFoldDB" id="A0A246I3I5"/>
<evidence type="ECO:0000313" key="2">
    <source>
        <dbReference type="Proteomes" id="UP000197090"/>
    </source>
</evidence>